<dbReference type="Proteomes" id="UP000184386">
    <property type="component" value="Unassembled WGS sequence"/>
</dbReference>
<dbReference type="EMBL" id="FRAC01000031">
    <property type="protein sequence ID" value="SHL37646.1"/>
    <property type="molecule type" value="Genomic_DNA"/>
</dbReference>
<dbReference type="GO" id="GO:0032993">
    <property type="term" value="C:protein-DNA complex"/>
    <property type="evidence" value="ECO:0007669"/>
    <property type="project" value="TreeGrafter"/>
</dbReference>
<evidence type="ECO:0000256" key="8">
    <source>
        <dbReference type="PROSITE-ProRule" id="PRU00169"/>
    </source>
</evidence>
<dbReference type="SUPFAM" id="SSF46894">
    <property type="entry name" value="C-terminal effector domain of the bipartite response regulators"/>
    <property type="match status" value="1"/>
</dbReference>
<dbReference type="OrthoDB" id="9770562at2"/>
<dbReference type="Gene3D" id="6.10.250.690">
    <property type="match status" value="1"/>
</dbReference>
<dbReference type="SMART" id="SM00448">
    <property type="entry name" value="REC"/>
    <property type="match status" value="1"/>
</dbReference>
<dbReference type="Gene3D" id="1.10.10.10">
    <property type="entry name" value="Winged helix-like DNA-binding domain superfamily/Winged helix DNA-binding domain"/>
    <property type="match status" value="1"/>
</dbReference>
<dbReference type="InterPro" id="IPR016032">
    <property type="entry name" value="Sig_transdc_resp-reg_C-effctor"/>
</dbReference>
<keyword evidence="13" id="KW-1185">Reference proteome</keyword>
<feature type="domain" description="Response regulatory" evidence="10">
    <location>
        <begin position="5"/>
        <end position="118"/>
    </location>
</feature>
<evidence type="ECO:0000256" key="6">
    <source>
        <dbReference type="ARBA" id="ARBA00023163"/>
    </source>
</evidence>
<keyword evidence="4" id="KW-0805">Transcription regulation</keyword>
<evidence type="ECO:0000313" key="13">
    <source>
        <dbReference type="Proteomes" id="UP000184386"/>
    </source>
</evidence>
<dbReference type="InterPro" id="IPR001867">
    <property type="entry name" value="OmpR/PhoB-type_DNA-bd"/>
</dbReference>
<dbReference type="Pfam" id="PF00486">
    <property type="entry name" value="Trans_reg_C"/>
    <property type="match status" value="1"/>
</dbReference>
<name>A0A1M7A4T5_9FIRM</name>
<dbReference type="RefSeq" id="WP_073279552.1">
    <property type="nucleotide sequence ID" value="NZ_FRAC01000031.1"/>
</dbReference>
<dbReference type="Gene3D" id="3.40.50.2300">
    <property type="match status" value="1"/>
</dbReference>
<dbReference type="STRING" id="1121322.SAMN02745136_04745"/>
<dbReference type="PANTHER" id="PTHR48111:SF2">
    <property type="entry name" value="RESPONSE REGULATOR SAER"/>
    <property type="match status" value="1"/>
</dbReference>
<dbReference type="SMART" id="SM00862">
    <property type="entry name" value="Trans_reg_C"/>
    <property type="match status" value="1"/>
</dbReference>
<dbReference type="InterPro" id="IPR011006">
    <property type="entry name" value="CheY-like_superfamily"/>
</dbReference>
<comment type="function">
    <text evidence="7">May play the central regulatory role in sporulation. It may be an element of the effector pathway responsible for the activation of sporulation genes in response to nutritional stress. Spo0A may act in concert with spo0H (a sigma factor) to control the expression of some genes that are critical to the sporulation process.</text>
</comment>
<evidence type="ECO:0000259" key="11">
    <source>
        <dbReference type="PROSITE" id="PS51755"/>
    </source>
</evidence>
<dbReference type="Pfam" id="PF00072">
    <property type="entry name" value="Response_reg"/>
    <property type="match status" value="1"/>
</dbReference>
<evidence type="ECO:0000256" key="1">
    <source>
        <dbReference type="ARBA" id="ARBA00018672"/>
    </source>
</evidence>
<dbReference type="FunFam" id="3.40.50.2300:FF:000001">
    <property type="entry name" value="DNA-binding response regulator PhoB"/>
    <property type="match status" value="1"/>
</dbReference>
<keyword evidence="3" id="KW-0902">Two-component regulatory system</keyword>
<feature type="modified residue" description="4-aspartylphosphate" evidence="8">
    <location>
        <position position="54"/>
    </location>
</feature>
<dbReference type="PANTHER" id="PTHR48111">
    <property type="entry name" value="REGULATOR OF RPOS"/>
    <property type="match status" value="1"/>
</dbReference>
<sequence>MYQINILVADDDKNIVEVLTKLLELEGYVVHQAYNGIEALELVQKQELQLILLDVMMPKMNGLTAMLKIREKKNIPIIILSAKTEESDIVSGLELGADDYIEKPFNTPVLLARVKAQIRRCYLLENGRSEETESILRNGLLELNRCSKQIKVNGTVCSLTATEYKIMDLLMENAGRVFSAEQIYQSVWDDEDAYSVENTVMIHIRRIREKIEIDPKKPKYLKVVWGIGYKIEKM</sequence>
<evidence type="ECO:0000256" key="4">
    <source>
        <dbReference type="ARBA" id="ARBA00023015"/>
    </source>
</evidence>
<keyword evidence="5 9" id="KW-0238">DNA-binding</keyword>
<dbReference type="GO" id="GO:0000156">
    <property type="term" value="F:phosphorelay response regulator activity"/>
    <property type="evidence" value="ECO:0007669"/>
    <property type="project" value="TreeGrafter"/>
</dbReference>
<dbReference type="GO" id="GO:0006355">
    <property type="term" value="P:regulation of DNA-templated transcription"/>
    <property type="evidence" value="ECO:0007669"/>
    <property type="project" value="InterPro"/>
</dbReference>
<evidence type="ECO:0000256" key="3">
    <source>
        <dbReference type="ARBA" id="ARBA00023012"/>
    </source>
</evidence>
<keyword evidence="2 8" id="KW-0597">Phosphoprotein</keyword>
<dbReference type="PROSITE" id="PS51755">
    <property type="entry name" value="OMPR_PHOB"/>
    <property type="match status" value="1"/>
</dbReference>
<feature type="DNA-binding region" description="OmpR/PhoB-type" evidence="9">
    <location>
        <begin position="133"/>
        <end position="233"/>
    </location>
</feature>
<dbReference type="CDD" id="cd17574">
    <property type="entry name" value="REC_OmpR"/>
    <property type="match status" value="1"/>
</dbReference>
<accession>A0A1M7A4T5</accession>
<dbReference type="GO" id="GO:0000976">
    <property type="term" value="F:transcription cis-regulatory region binding"/>
    <property type="evidence" value="ECO:0007669"/>
    <property type="project" value="TreeGrafter"/>
</dbReference>
<evidence type="ECO:0000313" key="12">
    <source>
        <dbReference type="EMBL" id="SHL37646.1"/>
    </source>
</evidence>
<reference evidence="12 13" key="1">
    <citation type="submission" date="2016-11" db="EMBL/GenBank/DDBJ databases">
        <authorList>
            <person name="Jaros S."/>
            <person name="Januszkiewicz K."/>
            <person name="Wedrychowicz H."/>
        </authorList>
    </citation>
    <scope>NUCLEOTIDE SEQUENCE [LARGE SCALE GENOMIC DNA]</scope>
    <source>
        <strain evidence="12 13">DSM 15929</strain>
    </source>
</reference>
<dbReference type="AlphaFoldDB" id="A0A1M7A4T5"/>
<dbReference type="SUPFAM" id="SSF52172">
    <property type="entry name" value="CheY-like"/>
    <property type="match status" value="1"/>
</dbReference>
<dbReference type="InterPro" id="IPR001789">
    <property type="entry name" value="Sig_transdc_resp-reg_receiver"/>
</dbReference>
<dbReference type="InterPro" id="IPR036388">
    <property type="entry name" value="WH-like_DNA-bd_sf"/>
</dbReference>
<protein>
    <recommendedName>
        <fullName evidence="1">Stage 0 sporulation protein A homolog</fullName>
    </recommendedName>
</protein>
<evidence type="ECO:0000256" key="2">
    <source>
        <dbReference type="ARBA" id="ARBA00022553"/>
    </source>
</evidence>
<dbReference type="FunFam" id="1.10.10.10:FF:000018">
    <property type="entry name" value="DNA-binding response regulator ResD"/>
    <property type="match status" value="1"/>
</dbReference>
<dbReference type="CDD" id="cd00383">
    <property type="entry name" value="trans_reg_C"/>
    <property type="match status" value="1"/>
</dbReference>
<feature type="domain" description="OmpR/PhoB-type" evidence="11">
    <location>
        <begin position="133"/>
        <end position="233"/>
    </location>
</feature>
<dbReference type="GO" id="GO:0005829">
    <property type="term" value="C:cytosol"/>
    <property type="evidence" value="ECO:0007669"/>
    <property type="project" value="TreeGrafter"/>
</dbReference>
<evidence type="ECO:0000256" key="9">
    <source>
        <dbReference type="PROSITE-ProRule" id="PRU01091"/>
    </source>
</evidence>
<evidence type="ECO:0000256" key="5">
    <source>
        <dbReference type="ARBA" id="ARBA00023125"/>
    </source>
</evidence>
<keyword evidence="6" id="KW-0804">Transcription</keyword>
<proteinExistence type="predicted"/>
<evidence type="ECO:0000259" key="10">
    <source>
        <dbReference type="PROSITE" id="PS50110"/>
    </source>
</evidence>
<evidence type="ECO:0000256" key="7">
    <source>
        <dbReference type="ARBA" id="ARBA00024867"/>
    </source>
</evidence>
<gene>
    <name evidence="12" type="ORF">SAMN02745136_04745</name>
</gene>
<organism evidence="12 13">
    <name type="scientific">Anaerocolumna jejuensis DSM 15929</name>
    <dbReference type="NCBI Taxonomy" id="1121322"/>
    <lineage>
        <taxon>Bacteria</taxon>
        <taxon>Bacillati</taxon>
        <taxon>Bacillota</taxon>
        <taxon>Clostridia</taxon>
        <taxon>Lachnospirales</taxon>
        <taxon>Lachnospiraceae</taxon>
        <taxon>Anaerocolumna</taxon>
    </lineage>
</organism>
<dbReference type="PROSITE" id="PS50110">
    <property type="entry name" value="RESPONSE_REGULATORY"/>
    <property type="match status" value="1"/>
</dbReference>
<dbReference type="InterPro" id="IPR039420">
    <property type="entry name" value="WalR-like"/>
</dbReference>